<organism evidence="2 3">
    <name type="scientific">Neisseria brasiliensis</name>
    <dbReference type="NCBI Taxonomy" id="2666100"/>
    <lineage>
        <taxon>Bacteria</taxon>
        <taxon>Pseudomonadati</taxon>
        <taxon>Pseudomonadota</taxon>
        <taxon>Betaproteobacteria</taxon>
        <taxon>Neisseriales</taxon>
        <taxon>Neisseriaceae</taxon>
        <taxon>Neisseria</taxon>
    </lineage>
</organism>
<evidence type="ECO:0000313" key="3">
    <source>
        <dbReference type="Proteomes" id="UP000486297"/>
    </source>
</evidence>
<evidence type="ECO:0000256" key="1">
    <source>
        <dbReference type="SAM" id="MobiDB-lite"/>
    </source>
</evidence>
<name>A0A7X2KXQ4_9NEIS</name>
<proteinExistence type="predicted"/>
<gene>
    <name evidence="2" type="ORF">GJU80_01370</name>
</gene>
<comment type="caution">
    <text evidence="2">The sequence shown here is derived from an EMBL/GenBank/DDBJ whole genome shotgun (WGS) entry which is preliminary data.</text>
</comment>
<dbReference type="Proteomes" id="UP000486297">
    <property type="component" value="Unassembled WGS sequence"/>
</dbReference>
<feature type="compositionally biased region" description="Low complexity" evidence="1">
    <location>
        <begin position="174"/>
        <end position="187"/>
    </location>
</feature>
<evidence type="ECO:0000313" key="2">
    <source>
        <dbReference type="EMBL" id="MRN37189.1"/>
    </source>
</evidence>
<dbReference type="RefSeq" id="WP_095501837.1">
    <property type="nucleotide sequence ID" value="NZ_WJXO01000001.1"/>
</dbReference>
<protein>
    <submittedName>
        <fullName evidence="2">Phage capsid protein</fullName>
    </submittedName>
</protein>
<sequence>MKIQEKWFCIGQSGATVDGRQIEPQMLTQAAESYNPDTYTAVLNVEHYRPFFPKSEMSGLGSVLELKAETADGVTKLYARIDPTEKTIQMMKDREKVFTSMELQKNFAETGKTYLVGLALTDSPAALGTSMLKFSLAADRDQILSSYTEMAEKMSEKKLTLWAALHAALFAKNETPQPEQPATPATETKPETPQPEQQDFTALNKQLEQAAEVVSQLVDDNKKSAEAFAKLQQEFAAFKAEIEQTPVNAQAPHLGGTVVETSEF</sequence>
<accession>A0A7X2KXQ4</accession>
<dbReference type="Pfam" id="PF05929">
    <property type="entry name" value="Phage_GPO"/>
    <property type="match status" value="1"/>
</dbReference>
<dbReference type="EMBL" id="WJXO01000001">
    <property type="protein sequence ID" value="MRN37189.1"/>
    <property type="molecule type" value="Genomic_DNA"/>
</dbReference>
<dbReference type="AlphaFoldDB" id="A0A7X2KXQ4"/>
<keyword evidence="3" id="KW-1185">Reference proteome</keyword>
<dbReference type="InterPro" id="IPR009228">
    <property type="entry name" value="Capsid_scaffold_GpO"/>
</dbReference>
<feature type="region of interest" description="Disordered" evidence="1">
    <location>
        <begin position="172"/>
        <end position="198"/>
    </location>
</feature>
<reference evidence="2" key="1">
    <citation type="journal article" name="Emerg. Infect. Dis.">
        <title>Two cases of a newly characterized neisseria species.</title>
        <authorList>
            <person name="Mustapha M."/>
            <person name="Lemos A.P.S."/>
            <person name="Harrison L.H."/>
            <person name="Vantyne D."/>
            <person name="Sacchi C.T."/>
        </authorList>
    </citation>
    <scope>NUCLEOTIDE SEQUENCE</scope>
    <source>
        <strain evidence="2">N.95.16</strain>
    </source>
</reference>